<evidence type="ECO:0000313" key="7">
    <source>
        <dbReference type="Proteomes" id="UP000028840"/>
    </source>
</evidence>
<gene>
    <name evidence="6" type="ORF">TGVAND_239870</name>
</gene>
<feature type="region of interest" description="Disordered" evidence="4">
    <location>
        <begin position="1"/>
        <end position="42"/>
    </location>
</feature>
<feature type="region of interest" description="Disordered" evidence="4">
    <location>
        <begin position="321"/>
        <end position="443"/>
    </location>
</feature>
<evidence type="ECO:0000256" key="2">
    <source>
        <dbReference type="ARBA" id="ARBA00023122"/>
    </source>
</evidence>
<keyword evidence="1" id="KW-0677">Repeat</keyword>
<evidence type="ECO:0000313" key="6">
    <source>
        <dbReference type="EMBL" id="KFH04241.1"/>
    </source>
</evidence>
<dbReference type="Gene3D" id="3.10.580.10">
    <property type="entry name" value="CBS-domain"/>
    <property type="match status" value="1"/>
</dbReference>
<feature type="region of interest" description="Disordered" evidence="4">
    <location>
        <begin position="730"/>
        <end position="754"/>
    </location>
</feature>
<feature type="compositionally biased region" description="Basic and acidic residues" evidence="4">
    <location>
        <begin position="892"/>
        <end position="904"/>
    </location>
</feature>
<feature type="region of interest" description="Disordered" evidence="4">
    <location>
        <begin position="109"/>
        <end position="175"/>
    </location>
</feature>
<accession>A0A086PV59</accession>
<feature type="compositionally biased region" description="Gly residues" evidence="4">
    <location>
        <begin position="321"/>
        <end position="338"/>
    </location>
</feature>
<reference evidence="6 7" key="1">
    <citation type="submission" date="2014-08" db="EMBL/GenBank/DDBJ databases">
        <authorList>
            <person name="Sibley D."/>
            <person name="Venepally P."/>
            <person name="Karamycheva S."/>
            <person name="Hadjithomas M."/>
            <person name="Khan A."/>
            <person name="Brunk B."/>
            <person name="Roos D."/>
            <person name="Caler E."/>
            <person name="Lorenzi H."/>
        </authorList>
    </citation>
    <scope>NUCLEOTIDE SEQUENCE [LARGE SCALE GENOMIC DNA]</scope>
    <source>
        <strain evidence="6 7">VAND</strain>
    </source>
</reference>
<dbReference type="AlphaFoldDB" id="A0A086PV59"/>
<dbReference type="InterPro" id="IPR050511">
    <property type="entry name" value="AMPK_gamma/SDS23_families"/>
</dbReference>
<evidence type="ECO:0000259" key="5">
    <source>
        <dbReference type="PROSITE" id="PS51371"/>
    </source>
</evidence>
<dbReference type="SUPFAM" id="SSF54631">
    <property type="entry name" value="CBS-domain pair"/>
    <property type="match status" value="1"/>
</dbReference>
<feature type="region of interest" description="Disordered" evidence="4">
    <location>
        <begin position="823"/>
        <end position="924"/>
    </location>
</feature>
<comment type="caution">
    <text evidence="6">The sequence shown here is derived from an EMBL/GenBank/DDBJ whole genome shotgun (WGS) entry which is preliminary data.</text>
</comment>
<evidence type="ECO:0000256" key="3">
    <source>
        <dbReference type="PROSITE-ProRule" id="PRU00703"/>
    </source>
</evidence>
<dbReference type="InterPro" id="IPR046342">
    <property type="entry name" value="CBS_dom_sf"/>
</dbReference>
<feature type="compositionally biased region" description="Low complexity" evidence="4">
    <location>
        <begin position="412"/>
        <end position="433"/>
    </location>
</feature>
<dbReference type="EMBL" id="AEYJ02001169">
    <property type="protein sequence ID" value="KFH04241.1"/>
    <property type="molecule type" value="Genomic_DNA"/>
</dbReference>
<dbReference type="InterPro" id="IPR000644">
    <property type="entry name" value="CBS_dom"/>
</dbReference>
<feature type="region of interest" description="Disordered" evidence="4">
    <location>
        <begin position="190"/>
        <end position="224"/>
    </location>
</feature>
<keyword evidence="2 3" id="KW-0129">CBS domain</keyword>
<dbReference type="Proteomes" id="UP000028840">
    <property type="component" value="Unassembled WGS sequence"/>
</dbReference>
<evidence type="ECO:0000256" key="4">
    <source>
        <dbReference type="SAM" id="MobiDB-lite"/>
    </source>
</evidence>
<feature type="domain" description="CBS" evidence="5">
    <location>
        <begin position="546"/>
        <end position="607"/>
    </location>
</feature>
<sequence>MSRREEVYYSADQGGDGGRAYSGTSTPVSDRQAHTSRATNREGATVNSVSPNLLFQHVVQFFSHNEVVDVTPCLSKLLVIDHRLFVSTALQALKEFFYKPFSCSPFPPVSRRARPSSPAPAADDSLPACAEASPLSPPSSSDASSSGCYSARSSFHSKRESASRPPSAAAPPPATLGAAAFAGAASLASFSPTETGPSKAPSPSLGSRAGACSGGTSRGDEREVPFLAAGTEEQMRSEREERGARAAHVTHAPLERQQSLPVPCLRMRSELTRGVGAQGVWLYDEAAKVITGFMDDRELCAFFICWAYWLRAKQGPPTGVGAGLTGGKAGRNAKGGGDSSAASSRGTDGKQDAPTLEQRDEAGRGETEKREVCVEELSDASSLPARADLGPSVEQREKAGAAEEGGKTDGLSSIFSSASSPSTAGPAASAPASSPLPPAFSDDDAQAEDTILAILCGAPPPWTWTFQQWRAFYKTPSPVLYIEPNRPPLEALLLQLQNRSATVALWNDERQVPMIVITLRALLAHAVQHLRGDLPEFNLSVHHLRVGTYENLVTVDSEESILSVIETLDDCDISAVPVVNARGAYVGCFTRQNFLLLALQAIHNNTSVDLELPVGDAIAQLRFQEEQFEQQRQARAAAAFVVSSPDQTRLASSFYFNFRSSFCSNSVGSRPQDSGILSRPGYARPTVSPDPYSSYAPAWSGAAGEDAHVAGVQCSKKPAVLDSVVRIAKSSGSGQESRMPSGERKMDSQPGTTSSVSLKDALLRVLFSPYRRVIFLDHEDRVCGIVTASDLAEFLVGSGRSLYSRACAEECFDSVSSSFDERHEFSGRSVPPGFPLSREGASASAPPSSSTSVLSPMLTEKEGKEQGPCRWTAEPTQSTGTPATGEAGTPADTEKVLTLDRTHDSSFPSSLPGGPASAQRISSD</sequence>
<feature type="compositionally biased region" description="Low complexity" evidence="4">
    <location>
        <begin position="879"/>
        <end position="891"/>
    </location>
</feature>
<dbReference type="OrthoDB" id="449052at2759"/>
<feature type="compositionally biased region" description="Low complexity" evidence="4">
    <location>
        <begin position="115"/>
        <end position="154"/>
    </location>
</feature>
<dbReference type="PANTHER" id="PTHR13780">
    <property type="entry name" value="AMP-ACTIVATED PROTEIN KINASE, GAMMA REGULATORY SUBUNIT"/>
    <property type="match status" value="1"/>
</dbReference>
<dbReference type="Pfam" id="PF00571">
    <property type="entry name" value="CBS"/>
    <property type="match status" value="2"/>
</dbReference>
<dbReference type="PROSITE" id="PS51371">
    <property type="entry name" value="CBS"/>
    <property type="match status" value="2"/>
</dbReference>
<feature type="domain" description="CBS" evidence="5">
    <location>
        <begin position="739"/>
        <end position="802"/>
    </location>
</feature>
<reference evidence="6 7" key="2">
    <citation type="journal article" date="2015" name="Eukaryot. Cell">
        <title>Genetic mapping reveals that sinefungin resistance in Toxoplasma gondii is controlled by a putative amino acid transporter locus that can be used as a negative selectable marker.</title>
        <authorList>
            <person name="Behnke M.S."/>
            <person name="Khan A."/>
            <person name="Sibley L.D."/>
        </authorList>
    </citation>
    <scope>NUCLEOTIDE SEQUENCE [LARGE SCALE GENOMIC DNA]</scope>
    <source>
        <strain evidence="6 7">VAND</strain>
    </source>
</reference>
<name>A0A086PV59_TOXGO</name>
<feature type="compositionally biased region" description="Basic and acidic residues" evidence="4">
    <location>
        <begin position="347"/>
        <end position="373"/>
    </location>
</feature>
<organism evidence="6 7">
    <name type="scientific">Toxoplasma gondii VAND</name>
    <dbReference type="NCBI Taxonomy" id="933077"/>
    <lineage>
        <taxon>Eukaryota</taxon>
        <taxon>Sar</taxon>
        <taxon>Alveolata</taxon>
        <taxon>Apicomplexa</taxon>
        <taxon>Conoidasida</taxon>
        <taxon>Coccidia</taxon>
        <taxon>Eucoccidiorida</taxon>
        <taxon>Eimeriorina</taxon>
        <taxon>Sarcocystidae</taxon>
        <taxon>Toxoplasma</taxon>
    </lineage>
</organism>
<protein>
    <submittedName>
        <fullName evidence="6">CBS domain-containing protein</fullName>
    </submittedName>
</protein>
<feature type="compositionally biased region" description="Low complexity" evidence="4">
    <location>
        <begin position="841"/>
        <end position="856"/>
    </location>
</feature>
<feature type="compositionally biased region" description="Basic and acidic residues" evidence="4">
    <location>
        <begin position="394"/>
        <end position="407"/>
    </location>
</feature>
<proteinExistence type="predicted"/>
<evidence type="ECO:0000256" key="1">
    <source>
        <dbReference type="ARBA" id="ARBA00022737"/>
    </source>
</evidence>
<dbReference type="VEuPathDB" id="ToxoDB:TGVAND_239870"/>